<feature type="transmembrane region" description="Helical" evidence="1">
    <location>
        <begin position="133"/>
        <end position="154"/>
    </location>
</feature>
<evidence type="ECO:0000313" key="3">
    <source>
        <dbReference type="Proteomes" id="UP000315901"/>
    </source>
</evidence>
<protein>
    <submittedName>
        <fullName evidence="2">Uncharacterized protein</fullName>
    </submittedName>
</protein>
<sequence>MSFYAMAEAELDDPMRRRENLWSYCKAHCDMDIDRAEAMYIREAAVIIENEYREEFEWQEIQRERIKEEERVDKENRLKTKRRVKEDIRRANSLSPNLNKWYFGLAGAILSLVTFSLGLILNADGFFSYLWRVPVAIVHVFSLSSFMYTSLVIFRYHFISGEKSKYAYIKDDGDVIYRLPDIDILLFFVSFIFLVVFYFFS</sequence>
<keyword evidence="1" id="KW-0812">Transmembrane</keyword>
<feature type="transmembrane region" description="Helical" evidence="1">
    <location>
        <begin position="101"/>
        <end position="121"/>
    </location>
</feature>
<reference evidence="2 3" key="1">
    <citation type="submission" date="2019-06" db="EMBL/GenBank/DDBJ databases">
        <title>A novel bacterium of genus Marinomonas, isolated from coastal sand.</title>
        <authorList>
            <person name="Huang H."/>
            <person name="Mo K."/>
            <person name="Hu Y."/>
        </authorList>
    </citation>
    <scope>NUCLEOTIDE SEQUENCE [LARGE SCALE GENOMIC DNA]</scope>
    <source>
        <strain evidence="2 3">HB171799</strain>
    </source>
</reference>
<dbReference type="RefSeq" id="WP_140588308.1">
    <property type="nucleotide sequence ID" value="NZ_VFRR01000013.1"/>
</dbReference>
<organism evidence="2 3">
    <name type="scientific">Maribrevibacterium harenarium</name>
    <dbReference type="NCBI Taxonomy" id="2589817"/>
    <lineage>
        <taxon>Bacteria</taxon>
        <taxon>Pseudomonadati</taxon>
        <taxon>Pseudomonadota</taxon>
        <taxon>Gammaproteobacteria</taxon>
        <taxon>Oceanospirillales</taxon>
        <taxon>Oceanospirillaceae</taxon>
        <taxon>Maribrevibacterium</taxon>
    </lineage>
</organism>
<keyword evidence="1" id="KW-0472">Membrane</keyword>
<feature type="transmembrane region" description="Helical" evidence="1">
    <location>
        <begin position="175"/>
        <end position="200"/>
    </location>
</feature>
<evidence type="ECO:0000313" key="2">
    <source>
        <dbReference type="EMBL" id="TPE51938.1"/>
    </source>
</evidence>
<dbReference type="AlphaFoldDB" id="A0A501WRF4"/>
<dbReference type="EMBL" id="VFRR01000013">
    <property type="protein sequence ID" value="TPE51938.1"/>
    <property type="molecule type" value="Genomic_DNA"/>
</dbReference>
<proteinExistence type="predicted"/>
<dbReference type="Proteomes" id="UP000315901">
    <property type="component" value="Unassembled WGS sequence"/>
</dbReference>
<accession>A0A501WRF4</accession>
<comment type="caution">
    <text evidence="2">The sequence shown here is derived from an EMBL/GenBank/DDBJ whole genome shotgun (WGS) entry which is preliminary data.</text>
</comment>
<evidence type="ECO:0000256" key="1">
    <source>
        <dbReference type="SAM" id="Phobius"/>
    </source>
</evidence>
<name>A0A501WRF4_9GAMM</name>
<keyword evidence="1" id="KW-1133">Transmembrane helix</keyword>
<keyword evidence="3" id="KW-1185">Reference proteome</keyword>
<gene>
    <name evidence="2" type="ORF">FJM67_08130</name>
</gene>